<dbReference type="EMBL" id="AP012554">
    <property type="protein sequence ID" value="BAO00740.1"/>
    <property type="molecule type" value="Genomic_DNA"/>
</dbReference>
<dbReference type="InterPro" id="IPR010372">
    <property type="entry name" value="DNA_pol3_delta_N"/>
</dbReference>
<keyword evidence="14" id="KW-1185">Reference proteome</keyword>
<gene>
    <name evidence="13" type="ORF">HHS_07700</name>
</gene>
<dbReference type="InterPro" id="IPR027417">
    <property type="entry name" value="P-loop_NTPase"/>
</dbReference>
<accession>U3U6X4</accession>
<evidence type="ECO:0000256" key="4">
    <source>
        <dbReference type="ARBA" id="ARBA00022695"/>
    </source>
</evidence>
<dbReference type="Gene3D" id="1.10.8.60">
    <property type="match status" value="1"/>
</dbReference>
<dbReference type="EC" id="2.7.7.7" evidence="1 10"/>
<dbReference type="GO" id="GO:0003887">
    <property type="term" value="F:DNA-directed DNA polymerase activity"/>
    <property type="evidence" value="ECO:0007669"/>
    <property type="project" value="UniProtKB-UniRule"/>
</dbReference>
<dbReference type="SUPFAM" id="SSF52540">
    <property type="entry name" value="P-loop containing nucleoside triphosphate hydrolases"/>
    <property type="match status" value="1"/>
</dbReference>
<evidence type="ECO:0000256" key="9">
    <source>
        <dbReference type="ARBA" id="ARBA00049244"/>
    </source>
</evidence>
<evidence type="ECO:0000313" key="14">
    <source>
        <dbReference type="Proteomes" id="UP000016900"/>
    </source>
</evidence>
<dbReference type="NCBIfam" id="TIGR01128">
    <property type="entry name" value="holA"/>
    <property type="match status" value="1"/>
</dbReference>
<dbReference type="PATRIC" id="fig|1235990.3.peg.764"/>
<dbReference type="PANTHER" id="PTHR34388">
    <property type="entry name" value="DNA POLYMERASE III SUBUNIT DELTA"/>
    <property type="match status" value="1"/>
</dbReference>
<dbReference type="Gene3D" id="1.20.272.10">
    <property type="match status" value="1"/>
</dbReference>
<dbReference type="SUPFAM" id="SSF48019">
    <property type="entry name" value="post-AAA+ oligomerization domain-like"/>
    <property type="match status" value="1"/>
</dbReference>
<keyword evidence="3" id="KW-0808">Transferase</keyword>
<organism evidence="13 14">
    <name type="scientific">Candidatus Pantoea carbekii</name>
    <dbReference type="NCBI Taxonomy" id="1235990"/>
    <lineage>
        <taxon>Bacteria</taxon>
        <taxon>Pseudomonadati</taxon>
        <taxon>Pseudomonadota</taxon>
        <taxon>Gammaproteobacteria</taxon>
        <taxon>Enterobacterales</taxon>
        <taxon>Erwiniaceae</taxon>
        <taxon>Pantoea</taxon>
    </lineage>
</organism>
<dbReference type="KEGG" id="hhs:HHS_07700"/>
<evidence type="ECO:0000256" key="2">
    <source>
        <dbReference type="ARBA" id="ARBA00017703"/>
    </source>
</evidence>
<dbReference type="STRING" id="1235990.BMSBPS_0404"/>
<dbReference type="InterPro" id="IPR008921">
    <property type="entry name" value="DNA_pol3_clamp-load_cplx_C"/>
</dbReference>
<keyword evidence="5" id="KW-0235">DNA replication</keyword>
<proteinExistence type="inferred from homology"/>
<dbReference type="CDD" id="cd18138">
    <property type="entry name" value="HLD_clamp_pol_III_delta"/>
    <property type="match status" value="1"/>
</dbReference>
<evidence type="ECO:0000313" key="13">
    <source>
        <dbReference type="EMBL" id="BAO00740.1"/>
    </source>
</evidence>
<evidence type="ECO:0000256" key="7">
    <source>
        <dbReference type="ARBA" id="ARBA00026073"/>
    </source>
</evidence>
<name>U3U6X4_9GAMM</name>
<reference evidence="13 14" key="1">
    <citation type="submission" date="2012-10" db="EMBL/GenBank/DDBJ databases">
        <title>Genome sequence of the symbiont of the pentatomidae stink bug Halyomorpha halys.</title>
        <authorList>
            <person name="Kobayashi H."/>
            <person name="Fujii-Muramatsu R."/>
            <person name="Takeishi K."/>
            <person name="Noda H."/>
        </authorList>
    </citation>
    <scope>NUCLEOTIDE SEQUENCE [LARGE SCALE GENOMIC DNA]</scope>
</reference>
<comment type="similarity">
    <text evidence="8">Belongs to the DNA polymerase HolA subunit family.</text>
</comment>
<evidence type="ECO:0000256" key="1">
    <source>
        <dbReference type="ARBA" id="ARBA00012417"/>
    </source>
</evidence>
<dbReference type="GO" id="GO:0009360">
    <property type="term" value="C:DNA polymerase III complex"/>
    <property type="evidence" value="ECO:0007669"/>
    <property type="project" value="UniProtKB-UniRule"/>
</dbReference>
<evidence type="ECO:0000256" key="3">
    <source>
        <dbReference type="ARBA" id="ARBA00022679"/>
    </source>
</evidence>
<dbReference type="eggNOG" id="COG1466">
    <property type="taxonomic scope" value="Bacteria"/>
</dbReference>
<dbReference type="GO" id="GO:0003677">
    <property type="term" value="F:DNA binding"/>
    <property type="evidence" value="ECO:0007669"/>
    <property type="project" value="InterPro"/>
</dbReference>
<evidence type="ECO:0000256" key="10">
    <source>
        <dbReference type="NCBIfam" id="TIGR01128"/>
    </source>
</evidence>
<sequence length="343" mass="40603">MITIYSEELKKQLSQKLFSCYFLIGNESLLIQESIDMIVFYALNYGFEEHLRITLNLQTDWDMLFFKFQSLNLFNQRTILTLQFPINGLNRTISEQLVKLTSLLHNDILLLLNINKLSKKQENTIWFKKLSTQAVLVFCHPPEPTELFHWIMKRIKKMGMVIEDSAVKLLCYLYEGNLLGLSVVLTHLSLLWPNKTLTIKEIKNVANNTENFTPFDWINAILEGQSKKTLLILYYLKKENIEIVLLFRILQQDLLTLLYLKRNKNKQSLFKRMELHNVWKNRRSAFIKALQRLNYFQLQKAIHLLAQLELSLKQHSNQNFWLELEKLSLILCHGDFPMSFTND</sequence>
<dbReference type="Pfam" id="PF06144">
    <property type="entry name" value="DNA_pol3_delta"/>
    <property type="match status" value="1"/>
</dbReference>
<dbReference type="GO" id="GO:0006261">
    <property type="term" value="P:DNA-templated DNA replication"/>
    <property type="evidence" value="ECO:0007669"/>
    <property type="project" value="TreeGrafter"/>
</dbReference>
<keyword evidence="4" id="KW-0548">Nucleotidyltransferase</keyword>
<evidence type="ECO:0000259" key="11">
    <source>
        <dbReference type="Pfam" id="PF06144"/>
    </source>
</evidence>
<dbReference type="InterPro" id="IPR032780">
    <property type="entry name" value="DNA_pol3_delt_C"/>
</dbReference>
<evidence type="ECO:0000256" key="5">
    <source>
        <dbReference type="ARBA" id="ARBA00022705"/>
    </source>
</evidence>
<comment type="catalytic activity">
    <reaction evidence="9">
        <text>DNA(n) + a 2'-deoxyribonucleoside 5'-triphosphate = DNA(n+1) + diphosphate</text>
        <dbReference type="Rhea" id="RHEA:22508"/>
        <dbReference type="Rhea" id="RHEA-COMP:17339"/>
        <dbReference type="Rhea" id="RHEA-COMP:17340"/>
        <dbReference type="ChEBI" id="CHEBI:33019"/>
        <dbReference type="ChEBI" id="CHEBI:61560"/>
        <dbReference type="ChEBI" id="CHEBI:173112"/>
        <dbReference type="EC" id="2.7.7.7"/>
    </reaction>
</comment>
<evidence type="ECO:0000256" key="8">
    <source>
        <dbReference type="ARBA" id="ARBA00034754"/>
    </source>
</evidence>
<dbReference type="InterPro" id="IPR005790">
    <property type="entry name" value="DNA_polIII_delta"/>
</dbReference>
<dbReference type="Pfam" id="PF14840">
    <property type="entry name" value="DNA_pol3_delt_C"/>
    <property type="match status" value="1"/>
</dbReference>
<evidence type="ECO:0000259" key="12">
    <source>
        <dbReference type="Pfam" id="PF14840"/>
    </source>
</evidence>
<evidence type="ECO:0000256" key="6">
    <source>
        <dbReference type="ARBA" id="ARBA00022932"/>
    </source>
</evidence>
<dbReference type="OrthoDB" id="9770982at2"/>
<dbReference type="Gene3D" id="3.40.50.300">
    <property type="entry name" value="P-loop containing nucleotide triphosphate hydrolases"/>
    <property type="match status" value="1"/>
</dbReference>
<protein>
    <recommendedName>
        <fullName evidence="2 10">DNA polymerase III subunit delta</fullName>
        <ecNumber evidence="1 10">2.7.7.7</ecNumber>
    </recommendedName>
</protein>
<comment type="subunit">
    <text evidence="7">DNA polymerase III contains a core (composed of alpha, epsilon and theta chains) that associates with a tau subunit. This core dimerizes to form the POLIII' complex. PolIII' associates with the gamma complex (composed of gamma, delta, delta', psi and chi chains) and with the beta chain to form the complete DNA polymerase III complex.</text>
</comment>
<dbReference type="Proteomes" id="UP000016900">
    <property type="component" value="Chromosome"/>
</dbReference>
<feature type="domain" description="DNA polymerase III subunit delta C-terminal" evidence="12">
    <location>
        <begin position="214"/>
        <end position="335"/>
    </location>
</feature>
<dbReference type="PANTHER" id="PTHR34388:SF1">
    <property type="entry name" value="DNA POLYMERASE III SUBUNIT DELTA"/>
    <property type="match status" value="1"/>
</dbReference>
<dbReference type="AlphaFoldDB" id="U3U6X4"/>
<feature type="domain" description="DNA polymerase III delta N-terminal" evidence="11">
    <location>
        <begin position="21"/>
        <end position="139"/>
    </location>
</feature>
<keyword evidence="6" id="KW-0239">DNA-directed DNA polymerase</keyword>